<dbReference type="CDD" id="cd03506">
    <property type="entry name" value="Delta6-FADS-like"/>
    <property type="match status" value="1"/>
</dbReference>
<accession>A0A1N7P957</accession>
<sequence length="380" mass="43729">MSHVHFQSGKRPVYQELSGEVTRFFREKGIRKTGDDRLHNKAIFIALLYVGSYLLIYGLSGSMHYIAWALHGVATALVGFNIMHDGAHESFSASRKINRLMAMSFNLVGSNRYYWAQKHNRNHHAFTNVDEADEDIDALGLFRMSPHQPHRPFHKYQHFYVWFLYLITSLFWFFALDFKAYGSQKIARRDYSHRMKLADHVEFWASKAIYVTLYLLIPMAALGTGPALLGFLLMHAFLGFLFAVIFQLAHVVDKAEFPRPDERGVLPDEWAVHQMRTTVDFATDNRFLTWALGGLNFQAEHHLFPRVSHVHYAELHPMVEKKAAELGYELRSYPTIWAAIKGHYRHMKALSVPAAPARTITVDETNEIECTTGAEELRVS</sequence>
<gene>
    <name evidence="3" type="ORF">SAMN05421686_10924</name>
</gene>
<keyword evidence="1" id="KW-1133">Transmembrane helix</keyword>
<dbReference type="Pfam" id="PF00487">
    <property type="entry name" value="FA_desaturase"/>
    <property type="match status" value="1"/>
</dbReference>
<dbReference type="STRING" id="484498.SAMN05421686_10924"/>
<dbReference type="EMBL" id="FTOH01000009">
    <property type="protein sequence ID" value="SIT07113.1"/>
    <property type="molecule type" value="Genomic_DNA"/>
</dbReference>
<dbReference type="OrthoDB" id="104711at2"/>
<reference evidence="4" key="1">
    <citation type="submission" date="2017-01" db="EMBL/GenBank/DDBJ databases">
        <authorList>
            <person name="Varghese N."/>
            <person name="Submissions S."/>
        </authorList>
    </citation>
    <scope>NUCLEOTIDE SEQUENCE [LARGE SCALE GENOMIC DNA]</scope>
    <source>
        <strain evidence="4">DSM 24913</strain>
    </source>
</reference>
<protein>
    <submittedName>
        <fullName evidence="3">Linoleoyl-CoA desaturase</fullName>
    </submittedName>
</protein>
<dbReference type="InterPro" id="IPR012171">
    <property type="entry name" value="Fatty_acid_desaturase"/>
</dbReference>
<dbReference type="PIRSF" id="PIRSF015921">
    <property type="entry name" value="FA_sphinglp_des"/>
    <property type="match status" value="1"/>
</dbReference>
<feature type="domain" description="Fatty acid desaturase" evidence="2">
    <location>
        <begin position="63"/>
        <end position="332"/>
    </location>
</feature>
<dbReference type="InterPro" id="IPR005804">
    <property type="entry name" value="FA_desaturase_dom"/>
</dbReference>
<dbReference type="GO" id="GO:0016717">
    <property type="term" value="F:oxidoreductase activity, acting on paired donors, with oxidation of a pair of donors resulting in the reduction of molecular oxygen to two molecules of water"/>
    <property type="evidence" value="ECO:0007669"/>
    <property type="project" value="TreeGrafter"/>
</dbReference>
<evidence type="ECO:0000259" key="2">
    <source>
        <dbReference type="Pfam" id="PF00487"/>
    </source>
</evidence>
<keyword evidence="1" id="KW-0472">Membrane</keyword>
<dbReference type="GO" id="GO:0008610">
    <property type="term" value="P:lipid biosynthetic process"/>
    <property type="evidence" value="ECO:0007669"/>
    <property type="project" value="UniProtKB-ARBA"/>
</dbReference>
<name>A0A1N7P957_9GAMM</name>
<feature type="transmembrane region" description="Helical" evidence="1">
    <location>
        <begin position="159"/>
        <end position="180"/>
    </location>
</feature>
<dbReference type="PANTHER" id="PTHR19353">
    <property type="entry name" value="FATTY ACID DESATURASE 2"/>
    <property type="match status" value="1"/>
</dbReference>
<keyword evidence="4" id="KW-1185">Reference proteome</keyword>
<organism evidence="3 4">
    <name type="scientific">Thalassolituus maritimus</name>
    <dbReference type="NCBI Taxonomy" id="484498"/>
    <lineage>
        <taxon>Bacteria</taxon>
        <taxon>Pseudomonadati</taxon>
        <taxon>Pseudomonadota</taxon>
        <taxon>Gammaproteobacteria</taxon>
        <taxon>Oceanospirillales</taxon>
        <taxon>Oceanospirillaceae</taxon>
        <taxon>Thalassolituus</taxon>
    </lineage>
</organism>
<dbReference type="Proteomes" id="UP000185639">
    <property type="component" value="Unassembled WGS sequence"/>
</dbReference>
<keyword evidence="1" id="KW-0812">Transmembrane</keyword>
<feature type="transmembrane region" description="Helical" evidence="1">
    <location>
        <begin position="65"/>
        <end position="84"/>
    </location>
</feature>
<dbReference type="GO" id="GO:0016020">
    <property type="term" value="C:membrane"/>
    <property type="evidence" value="ECO:0007669"/>
    <property type="project" value="TreeGrafter"/>
</dbReference>
<evidence type="ECO:0000256" key="1">
    <source>
        <dbReference type="SAM" id="Phobius"/>
    </source>
</evidence>
<feature type="transmembrane region" description="Helical" evidence="1">
    <location>
        <begin position="201"/>
        <end position="221"/>
    </location>
</feature>
<feature type="transmembrane region" description="Helical" evidence="1">
    <location>
        <begin position="227"/>
        <end position="249"/>
    </location>
</feature>
<dbReference type="PANTHER" id="PTHR19353:SF19">
    <property type="entry name" value="DELTA(5) FATTY ACID DESATURASE C-RELATED"/>
    <property type="match status" value="1"/>
</dbReference>
<dbReference type="RefSeq" id="WP_076517020.1">
    <property type="nucleotide sequence ID" value="NZ_FTOH01000009.1"/>
</dbReference>
<dbReference type="AlphaFoldDB" id="A0A1N7P957"/>
<evidence type="ECO:0000313" key="3">
    <source>
        <dbReference type="EMBL" id="SIT07113.1"/>
    </source>
</evidence>
<proteinExistence type="predicted"/>
<evidence type="ECO:0000313" key="4">
    <source>
        <dbReference type="Proteomes" id="UP000185639"/>
    </source>
</evidence>
<feature type="transmembrane region" description="Helical" evidence="1">
    <location>
        <begin position="42"/>
        <end position="59"/>
    </location>
</feature>